<feature type="transmembrane region" description="Helical" evidence="6">
    <location>
        <begin position="169"/>
        <end position="188"/>
    </location>
</feature>
<evidence type="ECO:0000256" key="5">
    <source>
        <dbReference type="ARBA" id="ARBA00023136"/>
    </source>
</evidence>
<dbReference type="PANTHER" id="PTHR30250">
    <property type="entry name" value="PST FAMILY PREDICTED COLANIC ACID TRANSPORTER"/>
    <property type="match status" value="1"/>
</dbReference>
<feature type="transmembrane region" description="Helical" evidence="6">
    <location>
        <begin position="327"/>
        <end position="346"/>
    </location>
</feature>
<feature type="transmembrane region" description="Helical" evidence="6">
    <location>
        <begin position="106"/>
        <end position="123"/>
    </location>
</feature>
<feature type="transmembrane region" description="Helical" evidence="6">
    <location>
        <begin position="381"/>
        <end position="402"/>
    </location>
</feature>
<feature type="transmembrane region" description="Helical" evidence="6">
    <location>
        <begin position="289"/>
        <end position="315"/>
    </location>
</feature>
<evidence type="ECO:0000313" key="8">
    <source>
        <dbReference type="Proteomes" id="UP000826462"/>
    </source>
</evidence>
<dbReference type="RefSeq" id="WP_219800889.1">
    <property type="nucleotide sequence ID" value="NZ_CP080096.1"/>
</dbReference>
<keyword evidence="8" id="KW-1185">Reference proteome</keyword>
<sequence length="423" mass="44677">MWVRLFLRVVSLGAKFLLTVVIARTLGFAAVADYGLAVAASVVASKVLGLGFSAELNRRLSAAEPGAAIHSARRLRGVYCIAYLAIAALGYAVWQSVRVDVERIGAPGVLIAVMLVAFAEHYALEANSYLFSLHRTQAASVMLFARTGGWAVLAVAGLLAGVIDDIQPVLWLWIGANACVIVGAWVVIESMAREATPANRGDAGMRGVFASGAAFYVATILLSATQYAERFIATPYLSADTLGRYVFTWSIANAVQTITYAALIVTAGPRLAKTAAVAPQQFRAVLSRALVRTTLLALIISFGIAALCNVLFGLAHQPTDRLGLETLLILLASFVLRSVTDLLWAASIALRQGMAVAFGTAVLLMLSSLSTWWLAVHLSMPGLALAHLGTSVFVAGWLGWVVGSRLPSTSPAAASQTGDRYVA</sequence>
<keyword evidence="3 6" id="KW-0812">Transmembrane</keyword>
<feature type="transmembrane region" description="Helical" evidence="6">
    <location>
        <begin position="77"/>
        <end position="94"/>
    </location>
</feature>
<reference evidence="7 8" key="1">
    <citation type="submission" date="2021-07" db="EMBL/GenBank/DDBJ databases">
        <title>Paraburkholderia edwinii protects Aspergillus sp. from phenazines by acting as a toxin sponge.</title>
        <authorList>
            <person name="Dahlstrom K.M."/>
            <person name="Newman D.K."/>
        </authorList>
    </citation>
    <scope>NUCLEOTIDE SEQUENCE [LARGE SCALE GENOMIC DNA]</scope>
    <source>
        <strain evidence="7 8">Pe01</strain>
    </source>
</reference>
<evidence type="ECO:0000256" key="2">
    <source>
        <dbReference type="ARBA" id="ARBA00022475"/>
    </source>
</evidence>
<proteinExistence type="predicted"/>
<evidence type="ECO:0000256" key="1">
    <source>
        <dbReference type="ARBA" id="ARBA00004651"/>
    </source>
</evidence>
<evidence type="ECO:0000256" key="6">
    <source>
        <dbReference type="SAM" id="Phobius"/>
    </source>
</evidence>
<dbReference type="Proteomes" id="UP000826462">
    <property type="component" value="Chromosome 2"/>
</dbReference>
<feature type="transmembrane region" description="Helical" evidence="6">
    <location>
        <begin position="208"/>
        <end position="227"/>
    </location>
</feature>
<feature type="transmembrane region" description="Helical" evidence="6">
    <location>
        <begin position="353"/>
        <end position="375"/>
    </location>
</feature>
<evidence type="ECO:0000256" key="4">
    <source>
        <dbReference type="ARBA" id="ARBA00022989"/>
    </source>
</evidence>
<dbReference type="InterPro" id="IPR050833">
    <property type="entry name" value="Poly_Biosynth_Transport"/>
</dbReference>
<dbReference type="PANTHER" id="PTHR30250:SF11">
    <property type="entry name" value="O-ANTIGEN TRANSPORTER-RELATED"/>
    <property type="match status" value="1"/>
</dbReference>
<comment type="subcellular location">
    <subcellularLocation>
        <location evidence="1">Cell membrane</location>
        <topology evidence="1">Multi-pass membrane protein</topology>
    </subcellularLocation>
</comment>
<evidence type="ECO:0000256" key="3">
    <source>
        <dbReference type="ARBA" id="ARBA00022692"/>
    </source>
</evidence>
<feature type="transmembrane region" description="Helical" evidence="6">
    <location>
        <begin position="12"/>
        <end position="31"/>
    </location>
</feature>
<keyword evidence="5 6" id="KW-0472">Membrane</keyword>
<name>A0ABX8UR48_9BURK</name>
<gene>
    <name evidence="7" type="ORF">KZJ38_31075</name>
</gene>
<feature type="transmembrane region" description="Helical" evidence="6">
    <location>
        <begin position="247"/>
        <end position="268"/>
    </location>
</feature>
<keyword evidence="2" id="KW-1003">Cell membrane</keyword>
<organism evidence="7 8">
    <name type="scientific">Paraburkholderia edwinii</name>
    <dbReference type="NCBI Taxonomy" id="2861782"/>
    <lineage>
        <taxon>Bacteria</taxon>
        <taxon>Pseudomonadati</taxon>
        <taxon>Pseudomonadota</taxon>
        <taxon>Betaproteobacteria</taxon>
        <taxon>Burkholderiales</taxon>
        <taxon>Burkholderiaceae</taxon>
        <taxon>Paraburkholderia</taxon>
    </lineage>
</organism>
<feature type="transmembrane region" description="Helical" evidence="6">
    <location>
        <begin position="143"/>
        <end position="163"/>
    </location>
</feature>
<keyword evidence="4 6" id="KW-1133">Transmembrane helix</keyword>
<evidence type="ECO:0000313" key="7">
    <source>
        <dbReference type="EMBL" id="QYD71460.1"/>
    </source>
</evidence>
<dbReference type="EMBL" id="CP080096">
    <property type="protein sequence ID" value="QYD71460.1"/>
    <property type="molecule type" value="Genomic_DNA"/>
</dbReference>
<accession>A0ABX8UR48</accession>
<protein>
    <submittedName>
        <fullName evidence="7">Oligosaccharide flippase family protein</fullName>
    </submittedName>
</protein>